<dbReference type="AlphaFoldDB" id="K9P8N1"/>
<evidence type="ECO:0000313" key="3">
    <source>
        <dbReference type="Proteomes" id="UP000010388"/>
    </source>
</evidence>
<name>K9P8N1_CYAGP</name>
<protein>
    <submittedName>
        <fullName evidence="2">Uncharacterized protein</fullName>
    </submittedName>
</protein>
<evidence type="ECO:0000256" key="1">
    <source>
        <dbReference type="SAM" id="MobiDB-lite"/>
    </source>
</evidence>
<feature type="compositionally biased region" description="Low complexity" evidence="1">
    <location>
        <begin position="186"/>
        <end position="212"/>
    </location>
</feature>
<dbReference type="EMBL" id="CP003495">
    <property type="protein sequence ID" value="AFY29465.1"/>
    <property type="molecule type" value="Genomic_DNA"/>
</dbReference>
<sequence>MTISPRQQPGWVVLLLVVSWFAALGWPGPSLSQPRGAGGPSDAEEEANCQRVSEIVTANAAPVQEALERLAWQRYGRPFSELSPEQLMGLATAANVEGRPMTTAQERMGERCAAWQQRVMAKESAAGGLRSLFSAQGLLDRWGRERAAGLGCDCPGFLPAGEDVEHRCQTRAVCPGQQGGHGFPIRSGAAAASGPRPGSGSSCPTSTGSWGCQPRGRRPVT</sequence>
<evidence type="ECO:0000313" key="2">
    <source>
        <dbReference type="EMBL" id="AFY29465.1"/>
    </source>
</evidence>
<dbReference type="STRING" id="292564.Cyagr_2358"/>
<organism evidence="2 3">
    <name type="scientific">Cyanobium gracile (strain ATCC 27147 / PCC 6307)</name>
    <dbReference type="NCBI Taxonomy" id="292564"/>
    <lineage>
        <taxon>Bacteria</taxon>
        <taxon>Bacillati</taxon>
        <taxon>Cyanobacteriota</taxon>
        <taxon>Cyanophyceae</taxon>
        <taxon>Synechococcales</taxon>
        <taxon>Prochlorococcaceae</taxon>
        <taxon>Cyanobium</taxon>
    </lineage>
</organism>
<dbReference type="Proteomes" id="UP000010388">
    <property type="component" value="Chromosome"/>
</dbReference>
<accession>K9P8N1</accession>
<reference evidence="3" key="1">
    <citation type="journal article" date="2013" name="Proc. Natl. Acad. Sci. U.S.A.">
        <title>Improving the coverage of the cyanobacterial phylum using diversity-driven genome sequencing.</title>
        <authorList>
            <person name="Shih P.M."/>
            <person name="Wu D."/>
            <person name="Latifi A."/>
            <person name="Axen S.D."/>
            <person name="Fewer D.P."/>
            <person name="Talla E."/>
            <person name="Calteau A."/>
            <person name="Cai F."/>
            <person name="Tandeau de Marsac N."/>
            <person name="Rippka R."/>
            <person name="Herdman M."/>
            <person name="Sivonen K."/>
            <person name="Coursin T."/>
            <person name="Laurent T."/>
            <person name="Goodwin L."/>
            <person name="Nolan M."/>
            <person name="Davenport K.W."/>
            <person name="Han C.S."/>
            <person name="Rubin E.M."/>
            <person name="Eisen J.A."/>
            <person name="Woyke T."/>
            <person name="Gugger M."/>
            <person name="Kerfeld C.A."/>
        </authorList>
    </citation>
    <scope>NUCLEOTIDE SEQUENCE [LARGE SCALE GENOMIC DNA]</scope>
    <source>
        <strain evidence="3">ATCC 27147 / PCC 6307</strain>
    </source>
</reference>
<gene>
    <name evidence="2" type="ordered locus">Cyagr_2358</name>
</gene>
<feature type="region of interest" description="Disordered" evidence="1">
    <location>
        <begin position="185"/>
        <end position="221"/>
    </location>
</feature>
<dbReference type="KEGG" id="cgc:Cyagr_2358"/>
<proteinExistence type="predicted"/>
<dbReference type="HOGENOM" id="CLU_1248913_0_0_3"/>